<gene>
    <name evidence="2" type="ORF">BLA29_006326</name>
</gene>
<keyword evidence="1" id="KW-0732">Signal</keyword>
<feature type="signal peptide" evidence="1">
    <location>
        <begin position="1"/>
        <end position="19"/>
    </location>
</feature>
<reference evidence="2 3" key="1">
    <citation type="submission" date="2017-03" db="EMBL/GenBank/DDBJ databases">
        <title>Genome Survey of Euroglyphus maynei.</title>
        <authorList>
            <person name="Arlian L.G."/>
            <person name="Morgan M.S."/>
            <person name="Rider S.D."/>
        </authorList>
    </citation>
    <scope>NUCLEOTIDE SEQUENCE [LARGE SCALE GENOMIC DNA]</scope>
    <source>
        <strain evidence="2">Arlian Lab</strain>
        <tissue evidence="2">Whole body</tissue>
    </source>
</reference>
<comment type="caution">
    <text evidence="2">The sequence shown here is derived from an EMBL/GenBank/DDBJ whole genome shotgun (WGS) entry which is preliminary data.</text>
</comment>
<keyword evidence="3" id="KW-1185">Reference proteome</keyword>
<dbReference type="Proteomes" id="UP000194236">
    <property type="component" value="Unassembled WGS sequence"/>
</dbReference>
<feature type="chain" id="PRO_5012124381" evidence="1">
    <location>
        <begin position="20"/>
        <end position="215"/>
    </location>
</feature>
<accession>A0A1Y3BSV1</accession>
<dbReference type="InterPro" id="IPR020234">
    <property type="entry name" value="Mite_allergen_group-7"/>
</dbReference>
<dbReference type="Pfam" id="PF16984">
    <property type="entry name" value="Grp7_allergen"/>
    <property type="match status" value="1"/>
</dbReference>
<name>A0A1Y3BSV1_EURMA</name>
<dbReference type="OrthoDB" id="6494136at2759"/>
<dbReference type="InterPro" id="IPR038602">
    <property type="entry name" value="Mite_allergen_7_sf"/>
</dbReference>
<organism evidence="2 3">
    <name type="scientific">Euroglyphus maynei</name>
    <name type="common">Mayne's house dust mite</name>
    <dbReference type="NCBI Taxonomy" id="6958"/>
    <lineage>
        <taxon>Eukaryota</taxon>
        <taxon>Metazoa</taxon>
        <taxon>Ecdysozoa</taxon>
        <taxon>Arthropoda</taxon>
        <taxon>Chelicerata</taxon>
        <taxon>Arachnida</taxon>
        <taxon>Acari</taxon>
        <taxon>Acariformes</taxon>
        <taxon>Sarcoptiformes</taxon>
        <taxon>Astigmata</taxon>
        <taxon>Psoroptidia</taxon>
        <taxon>Analgoidea</taxon>
        <taxon>Pyroglyphidae</taxon>
        <taxon>Pyroglyphinae</taxon>
        <taxon>Euroglyphus</taxon>
    </lineage>
</organism>
<dbReference type="Gene3D" id="3.15.10.50">
    <property type="match status" value="1"/>
</dbReference>
<evidence type="ECO:0000313" key="2">
    <source>
        <dbReference type="EMBL" id="OTF83852.1"/>
    </source>
</evidence>
<protein>
    <submittedName>
        <fullName evidence="2">Uncharacterized protein</fullName>
    </submittedName>
</protein>
<dbReference type="AlphaFoldDB" id="A0A1Y3BSV1"/>
<dbReference type="EMBL" id="MUJZ01001847">
    <property type="protein sequence ID" value="OTF83852.1"/>
    <property type="molecule type" value="Genomic_DNA"/>
</dbReference>
<proteinExistence type="predicted"/>
<sequence length="215" mass="23842">MKSIYACALFCLVAGSVLADQKQDSMNKLADQILGGILKSQDLNPLKLHQDYEQDIHEDIGPIPLEGHIKISKGLILGFNSLQRTGNCKIASENGVMKVNIELITNDEVVLDADISGTIGRLLHIPALPIVAHIGNMNFDIGLEVGANITLSSFDINEISEVHLRFKDAQDIKFFDNIIDFVTKGILKLFNEQLIDALDKTIRPILKNELKYIHL</sequence>
<evidence type="ECO:0000313" key="3">
    <source>
        <dbReference type="Proteomes" id="UP000194236"/>
    </source>
</evidence>
<evidence type="ECO:0000256" key="1">
    <source>
        <dbReference type="SAM" id="SignalP"/>
    </source>
</evidence>